<organism evidence="2 3">
    <name type="scientific">Cylicostephanus goldi</name>
    <name type="common">Nematode worm</name>
    <dbReference type="NCBI Taxonomy" id="71465"/>
    <lineage>
        <taxon>Eukaryota</taxon>
        <taxon>Metazoa</taxon>
        <taxon>Ecdysozoa</taxon>
        <taxon>Nematoda</taxon>
        <taxon>Chromadorea</taxon>
        <taxon>Rhabditida</taxon>
        <taxon>Rhabditina</taxon>
        <taxon>Rhabditomorpha</taxon>
        <taxon>Strongyloidea</taxon>
        <taxon>Strongylidae</taxon>
        <taxon>Cylicostephanus</taxon>
    </lineage>
</organism>
<dbReference type="EMBL" id="UYRV01001158">
    <property type="protein sequence ID" value="VDK46352.1"/>
    <property type="molecule type" value="Genomic_DNA"/>
</dbReference>
<name>A0A3P6Q965_CYLGO</name>
<proteinExistence type="predicted"/>
<evidence type="ECO:0000259" key="1">
    <source>
        <dbReference type="Pfam" id="PF12423"/>
    </source>
</evidence>
<dbReference type="InterPro" id="IPR022140">
    <property type="entry name" value="Kinesin-like_KIF1-typ"/>
</dbReference>
<sequence>MDESVLFDYDDAWHEVNGDGGGNPISTAVDQYMEQVTLKHQEDKQAALERQYEAFERYIQNLTAGGFTPSTPMTPGYGFGTPLGTPGTALPPFPFPANPKQMVRSKFFYWAQRKEEMFAESLKRLKSDVVRANALTREANMISRELGNSRRQTTYDVTLQIPAANLRPSKIKAGTFVCEPVIVVRRAGMSGSQLWTVAQLENKLIDMREMYNDKLNGVIRESSCASSPEGSPAHSVAQTSVDEVMIDPFFESQEHHNLIGVANVFLEVLFHDMKLDYQVPIISHQGEVAGRLHVQIYRVPNCDTEGVQSPDYGEGMERAESLLGKVITCRLNKTVEE</sequence>
<evidence type="ECO:0000313" key="3">
    <source>
        <dbReference type="Proteomes" id="UP000271889"/>
    </source>
</evidence>
<dbReference type="AlphaFoldDB" id="A0A3P6Q965"/>
<dbReference type="Pfam" id="PF12423">
    <property type="entry name" value="KIF1B"/>
    <property type="match status" value="1"/>
</dbReference>
<keyword evidence="3" id="KW-1185">Reference proteome</keyword>
<dbReference type="Proteomes" id="UP000271889">
    <property type="component" value="Unassembled WGS sequence"/>
</dbReference>
<accession>A0A3P6Q965</accession>
<evidence type="ECO:0000313" key="2">
    <source>
        <dbReference type="EMBL" id="VDK46352.1"/>
    </source>
</evidence>
<protein>
    <recommendedName>
        <fullName evidence="1">Kinesin-like KIF1-type domain-containing protein</fullName>
    </recommendedName>
</protein>
<dbReference type="OrthoDB" id="3176171at2759"/>
<feature type="domain" description="Kinesin-like KIF1-type" evidence="1">
    <location>
        <begin position="200"/>
        <end position="261"/>
    </location>
</feature>
<gene>
    <name evidence="2" type="ORF">CGOC_LOCUS751</name>
</gene>
<reference evidence="2 3" key="1">
    <citation type="submission" date="2018-11" db="EMBL/GenBank/DDBJ databases">
        <authorList>
            <consortium name="Pathogen Informatics"/>
        </authorList>
    </citation>
    <scope>NUCLEOTIDE SEQUENCE [LARGE SCALE GENOMIC DNA]</scope>
</reference>